<evidence type="ECO:0000313" key="2">
    <source>
        <dbReference type="EMBL" id="SVD00248.1"/>
    </source>
</evidence>
<dbReference type="AlphaFoldDB" id="A0A382RTH4"/>
<gene>
    <name evidence="2" type="ORF">METZ01_LOCUS353102</name>
</gene>
<sequence>MATSKQVVLFILSLVFLYFAISNHENLNSYGGISIPPKGITMLTSSNKPTGYGMASAGFAIASAISMLGVAIIEAAKFKNQS</sequence>
<accession>A0A382RTH4</accession>
<proteinExistence type="predicted"/>
<keyword evidence="1" id="KW-0472">Membrane</keyword>
<dbReference type="EMBL" id="UINC01123640">
    <property type="protein sequence ID" value="SVD00248.1"/>
    <property type="molecule type" value="Genomic_DNA"/>
</dbReference>
<protein>
    <submittedName>
        <fullName evidence="2">Uncharacterized protein</fullName>
    </submittedName>
</protein>
<organism evidence="2">
    <name type="scientific">marine metagenome</name>
    <dbReference type="NCBI Taxonomy" id="408172"/>
    <lineage>
        <taxon>unclassified sequences</taxon>
        <taxon>metagenomes</taxon>
        <taxon>ecological metagenomes</taxon>
    </lineage>
</organism>
<name>A0A382RTH4_9ZZZZ</name>
<reference evidence="2" key="1">
    <citation type="submission" date="2018-05" db="EMBL/GenBank/DDBJ databases">
        <authorList>
            <person name="Lanie J.A."/>
            <person name="Ng W.-L."/>
            <person name="Kazmierczak K.M."/>
            <person name="Andrzejewski T.M."/>
            <person name="Davidsen T.M."/>
            <person name="Wayne K.J."/>
            <person name="Tettelin H."/>
            <person name="Glass J.I."/>
            <person name="Rusch D."/>
            <person name="Podicherti R."/>
            <person name="Tsui H.-C.T."/>
            <person name="Winkler M.E."/>
        </authorList>
    </citation>
    <scope>NUCLEOTIDE SEQUENCE</scope>
</reference>
<keyword evidence="1" id="KW-1133">Transmembrane helix</keyword>
<keyword evidence="1" id="KW-0812">Transmembrane</keyword>
<feature type="transmembrane region" description="Helical" evidence="1">
    <location>
        <begin position="52"/>
        <end position="73"/>
    </location>
</feature>
<evidence type="ECO:0000256" key="1">
    <source>
        <dbReference type="SAM" id="Phobius"/>
    </source>
</evidence>